<dbReference type="EMBL" id="AOME01000051">
    <property type="protein sequence ID" value="EMA53370.1"/>
    <property type="molecule type" value="Genomic_DNA"/>
</dbReference>
<keyword evidence="1" id="KW-0472">Membrane</keyword>
<feature type="transmembrane region" description="Helical" evidence="1">
    <location>
        <begin position="36"/>
        <end position="54"/>
    </location>
</feature>
<gene>
    <name evidence="2" type="ORF">C450_08657</name>
</gene>
<proteinExistence type="predicted"/>
<name>M0N9P1_9EURY</name>
<keyword evidence="1" id="KW-0812">Transmembrane</keyword>
<protein>
    <submittedName>
        <fullName evidence="2">Uncharacterized protein</fullName>
    </submittedName>
</protein>
<feature type="transmembrane region" description="Helical" evidence="1">
    <location>
        <begin position="6"/>
        <end position="24"/>
    </location>
</feature>
<feature type="transmembrane region" description="Helical" evidence="1">
    <location>
        <begin position="66"/>
        <end position="88"/>
    </location>
</feature>
<keyword evidence="1" id="KW-1133">Transmembrane helix</keyword>
<dbReference type="AlphaFoldDB" id="M0N9P1"/>
<keyword evidence="3" id="KW-1185">Reference proteome</keyword>
<evidence type="ECO:0000256" key="1">
    <source>
        <dbReference type="SAM" id="Phobius"/>
    </source>
</evidence>
<organism evidence="2 3">
    <name type="scientific">Halococcus salifodinae DSM 8989</name>
    <dbReference type="NCBI Taxonomy" id="1227456"/>
    <lineage>
        <taxon>Archaea</taxon>
        <taxon>Methanobacteriati</taxon>
        <taxon>Methanobacteriota</taxon>
        <taxon>Stenosarchaea group</taxon>
        <taxon>Halobacteria</taxon>
        <taxon>Halobacteriales</taxon>
        <taxon>Halococcaceae</taxon>
        <taxon>Halococcus</taxon>
    </lineage>
</organism>
<dbReference type="RefSeq" id="WP_005042594.1">
    <property type="nucleotide sequence ID" value="NZ_AOME01000051.1"/>
</dbReference>
<reference evidence="2 3" key="1">
    <citation type="journal article" date="2014" name="PLoS Genet.">
        <title>Phylogenetically driven sequencing of extremely halophilic archaea reveals strategies for static and dynamic osmo-response.</title>
        <authorList>
            <person name="Becker E.A."/>
            <person name="Seitzer P.M."/>
            <person name="Tritt A."/>
            <person name="Larsen D."/>
            <person name="Krusor M."/>
            <person name="Yao A.I."/>
            <person name="Wu D."/>
            <person name="Madern D."/>
            <person name="Eisen J.A."/>
            <person name="Darling A.E."/>
            <person name="Facciotti M.T."/>
        </authorList>
    </citation>
    <scope>NUCLEOTIDE SEQUENCE [LARGE SCALE GENOMIC DNA]</scope>
    <source>
        <strain evidence="2 3">DSM 8989</strain>
    </source>
</reference>
<sequence>MNLALVSWLAYLVTGGLLFAQSLVDVLARRRFRYSVAMLIGSTGLLISLSVRALNAGGIPSGEPPMAAAVLAVAGFVAVAIGTTWRFVGQTRS</sequence>
<comment type="caution">
    <text evidence="2">The sequence shown here is derived from an EMBL/GenBank/DDBJ whole genome shotgun (WGS) entry which is preliminary data.</text>
</comment>
<evidence type="ECO:0000313" key="3">
    <source>
        <dbReference type="Proteomes" id="UP000011625"/>
    </source>
</evidence>
<evidence type="ECO:0000313" key="2">
    <source>
        <dbReference type="EMBL" id="EMA53370.1"/>
    </source>
</evidence>
<dbReference type="PATRIC" id="fig|1227456.3.peg.1745"/>
<accession>M0N9P1</accession>
<dbReference type="OrthoDB" id="379372at2157"/>
<dbReference type="Proteomes" id="UP000011625">
    <property type="component" value="Unassembled WGS sequence"/>
</dbReference>